<name>A0A917JJZ2_9GAMM</name>
<dbReference type="GO" id="GO:0046872">
    <property type="term" value="F:metal ion binding"/>
    <property type="evidence" value="ECO:0007669"/>
    <property type="project" value="UniProtKB-KW"/>
</dbReference>
<evidence type="ECO:0000313" key="7">
    <source>
        <dbReference type="Proteomes" id="UP000613743"/>
    </source>
</evidence>
<reference evidence="6" key="1">
    <citation type="journal article" date="2014" name="Int. J. Syst. Evol. Microbiol.">
        <title>Complete genome sequence of Corynebacterium casei LMG S-19264T (=DSM 44701T), isolated from a smear-ripened cheese.</title>
        <authorList>
            <consortium name="US DOE Joint Genome Institute (JGI-PGF)"/>
            <person name="Walter F."/>
            <person name="Albersmeier A."/>
            <person name="Kalinowski J."/>
            <person name="Ruckert C."/>
        </authorList>
    </citation>
    <scope>NUCLEOTIDE SEQUENCE</scope>
    <source>
        <strain evidence="6">JCM 30804</strain>
    </source>
</reference>
<evidence type="ECO:0000259" key="5">
    <source>
        <dbReference type="Pfam" id="PF01814"/>
    </source>
</evidence>
<comment type="similarity">
    <text evidence="1">Belongs to the hemerythrin family.</text>
</comment>
<dbReference type="AlphaFoldDB" id="A0A917JJZ2"/>
<dbReference type="GO" id="GO:0005344">
    <property type="term" value="F:oxygen carrier activity"/>
    <property type="evidence" value="ECO:0007669"/>
    <property type="project" value="UniProtKB-KW"/>
</dbReference>
<evidence type="ECO:0000256" key="4">
    <source>
        <dbReference type="ARBA" id="ARBA00023004"/>
    </source>
</evidence>
<dbReference type="Proteomes" id="UP000613743">
    <property type="component" value="Unassembled WGS sequence"/>
</dbReference>
<gene>
    <name evidence="6" type="ORF">GCM10009332_08660</name>
</gene>
<proteinExistence type="inferred from homology"/>
<accession>A0A917JJZ2</accession>
<reference evidence="6" key="2">
    <citation type="submission" date="2020-09" db="EMBL/GenBank/DDBJ databases">
        <authorList>
            <person name="Sun Q."/>
            <person name="Ohkuma M."/>
        </authorList>
    </citation>
    <scope>NUCLEOTIDE SEQUENCE</scope>
    <source>
        <strain evidence="6">JCM 30804</strain>
    </source>
</reference>
<feature type="domain" description="Hemerythrin-like" evidence="5">
    <location>
        <begin position="14"/>
        <end position="122"/>
    </location>
</feature>
<evidence type="ECO:0000313" key="6">
    <source>
        <dbReference type="EMBL" id="GGI73409.1"/>
    </source>
</evidence>
<dbReference type="PANTHER" id="PTHR37164:SF1">
    <property type="entry name" value="BACTERIOHEMERYTHRIN"/>
    <property type="match status" value="1"/>
</dbReference>
<dbReference type="InterPro" id="IPR035938">
    <property type="entry name" value="Hemerythrin-like_sf"/>
</dbReference>
<keyword evidence="2" id="KW-0561">Oxygen transport</keyword>
<keyword evidence="4" id="KW-0408">Iron</keyword>
<keyword evidence="7" id="KW-1185">Reference proteome</keyword>
<dbReference type="InterPro" id="IPR050669">
    <property type="entry name" value="Hemerythrin"/>
</dbReference>
<evidence type="ECO:0000256" key="3">
    <source>
        <dbReference type="ARBA" id="ARBA00022723"/>
    </source>
</evidence>
<dbReference type="EMBL" id="BMPZ01000002">
    <property type="protein sequence ID" value="GGI73409.1"/>
    <property type="molecule type" value="Genomic_DNA"/>
</dbReference>
<dbReference type="InterPro" id="IPR012312">
    <property type="entry name" value="Hemerythrin-like"/>
</dbReference>
<dbReference type="Pfam" id="PF01814">
    <property type="entry name" value="Hemerythrin"/>
    <property type="match status" value="1"/>
</dbReference>
<evidence type="ECO:0000256" key="2">
    <source>
        <dbReference type="ARBA" id="ARBA00022621"/>
    </source>
</evidence>
<sequence length="148" mass="17351">MHTYPWQDKYNVDLAAIDLEHKNLLACVNKLITAQHMGKSAILKLADEVVLYAEFHFLSEENLMYLTHYPDLASHSELHRQLIKQLHNKRSQLDDAIENLQDFVSFLVHWFVEHTQTVDRKLSAYIRNYQPAKNSPEYAVKKLLESES</sequence>
<dbReference type="PROSITE" id="PS00550">
    <property type="entry name" value="HEMERYTHRINS"/>
    <property type="match status" value="1"/>
</dbReference>
<dbReference type="NCBIfam" id="TIGR02481">
    <property type="entry name" value="hemeryth_dom"/>
    <property type="match status" value="1"/>
</dbReference>
<dbReference type="InterPro" id="IPR016131">
    <property type="entry name" value="Haemerythrin_Fe_BS"/>
</dbReference>
<dbReference type="NCBIfam" id="NF033749">
    <property type="entry name" value="bact_hemeryth"/>
    <property type="match status" value="1"/>
</dbReference>
<dbReference type="SUPFAM" id="SSF47188">
    <property type="entry name" value="Hemerythrin-like"/>
    <property type="match status" value="1"/>
</dbReference>
<dbReference type="InterPro" id="IPR012827">
    <property type="entry name" value="Hemerythrin_metal-bd"/>
</dbReference>
<keyword evidence="2" id="KW-0813">Transport</keyword>
<organism evidence="6 7">
    <name type="scientific">Shewanella gelidii</name>
    <dbReference type="NCBI Taxonomy" id="1642821"/>
    <lineage>
        <taxon>Bacteria</taxon>
        <taxon>Pseudomonadati</taxon>
        <taxon>Pseudomonadota</taxon>
        <taxon>Gammaproteobacteria</taxon>
        <taxon>Alteromonadales</taxon>
        <taxon>Shewanellaceae</taxon>
        <taxon>Shewanella</taxon>
    </lineage>
</organism>
<dbReference type="PANTHER" id="PTHR37164">
    <property type="entry name" value="BACTERIOHEMERYTHRIN"/>
    <property type="match status" value="1"/>
</dbReference>
<dbReference type="RefSeq" id="WP_188918239.1">
    <property type="nucleotide sequence ID" value="NZ_BMPZ01000002.1"/>
</dbReference>
<comment type="caution">
    <text evidence="6">The sequence shown here is derived from an EMBL/GenBank/DDBJ whole genome shotgun (WGS) entry which is preliminary data.</text>
</comment>
<dbReference type="CDD" id="cd12107">
    <property type="entry name" value="Hemerythrin"/>
    <property type="match status" value="1"/>
</dbReference>
<evidence type="ECO:0000256" key="1">
    <source>
        <dbReference type="ARBA" id="ARBA00010587"/>
    </source>
</evidence>
<dbReference type="Gene3D" id="1.20.120.50">
    <property type="entry name" value="Hemerythrin-like"/>
    <property type="match status" value="1"/>
</dbReference>
<protein>
    <recommendedName>
        <fullName evidence="5">Hemerythrin-like domain-containing protein</fullName>
    </recommendedName>
</protein>
<keyword evidence="3" id="KW-0479">Metal-binding</keyword>